<keyword evidence="3" id="KW-0663">Pyridoxal phosphate</keyword>
<comment type="caution">
    <text evidence="5">The sequence shown here is derived from an EMBL/GenBank/DDBJ whole genome shotgun (WGS) entry which is preliminary data.</text>
</comment>
<name>A0A4Q8LQJ4_9GAMM</name>
<dbReference type="Gene3D" id="3.90.1150.10">
    <property type="entry name" value="Aspartate Aminotransferase, domain 1"/>
    <property type="match status" value="1"/>
</dbReference>
<accession>A0A4Q8LQJ4</accession>
<evidence type="ECO:0000256" key="2">
    <source>
        <dbReference type="ARBA" id="ARBA00022679"/>
    </source>
</evidence>
<evidence type="ECO:0000256" key="1">
    <source>
        <dbReference type="ARBA" id="ARBA00001933"/>
    </source>
</evidence>
<gene>
    <name evidence="5" type="ORF">EA661_00575</name>
</gene>
<dbReference type="Pfam" id="PF00155">
    <property type="entry name" value="Aminotran_1_2"/>
    <property type="match status" value="1"/>
</dbReference>
<dbReference type="GO" id="GO:0009102">
    <property type="term" value="P:biotin biosynthetic process"/>
    <property type="evidence" value="ECO:0007669"/>
    <property type="project" value="TreeGrafter"/>
</dbReference>
<dbReference type="GO" id="GO:0030170">
    <property type="term" value="F:pyridoxal phosphate binding"/>
    <property type="evidence" value="ECO:0007669"/>
    <property type="project" value="InterPro"/>
</dbReference>
<dbReference type="InterPro" id="IPR004839">
    <property type="entry name" value="Aminotransferase_I/II_large"/>
</dbReference>
<reference evidence="5 6" key="1">
    <citation type="submission" date="2019-02" db="EMBL/GenBank/DDBJ databases">
        <title>WGS of Pseudoxanthomonas species novum from clinical isolates.</title>
        <authorList>
            <person name="Bernier A.-M."/>
            <person name="Bernard K."/>
            <person name="Vachon A."/>
        </authorList>
    </citation>
    <scope>NUCLEOTIDE SEQUENCE [LARGE SCALE GENOMIC DNA]</scope>
    <source>
        <strain evidence="5 6">NML171202</strain>
    </source>
</reference>
<keyword evidence="2" id="KW-0808">Transferase</keyword>
<protein>
    <submittedName>
        <fullName evidence="5">8-amino-7-oxononanoate synthase</fullName>
    </submittedName>
</protein>
<comment type="cofactor">
    <cofactor evidence="1">
        <name>pyridoxal 5'-phosphate</name>
        <dbReference type="ChEBI" id="CHEBI:597326"/>
    </cofactor>
</comment>
<evidence type="ECO:0000259" key="4">
    <source>
        <dbReference type="Pfam" id="PF00155"/>
    </source>
</evidence>
<dbReference type="RefSeq" id="WP_130514717.1">
    <property type="nucleotide sequence ID" value="NZ_SHMA01000001.1"/>
</dbReference>
<dbReference type="PANTHER" id="PTHR13693">
    <property type="entry name" value="CLASS II AMINOTRANSFERASE/8-AMINO-7-OXONONANOATE SYNTHASE"/>
    <property type="match status" value="1"/>
</dbReference>
<organism evidence="5 6">
    <name type="scientific">Pseudoxanthomonas winnipegensis</name>
    <dbReference type="NCBI Taxonomy" id="2480810"/>
    <lineage>
        <taxon>Bacteria</taxon>
        <taxon>Pseudomonadati</taxon>
        <taxon>Pseudomonadota</taxon>
        <taxon>Gammaproteobacteria</taxon>
        <taxon>Lysobacterales</taxon>
        <taxon>Lysobacteraceae</taxon>
        <taxon>Pseudoxanthomonas</taxon>
    </lineage>
</organism>
<dbReference type="InterPro" id="IPR050087">
    <property type="entry name" value="AON_synthase_class-II"/>
</dbReference>
<dbReference type="AlphaFoldDB" id="A0A4Q8LQJ4"/>
<evidence type="ECO:0000313" key="6">
    <source>
        <dbReference type="Proteomes" id="UP000291286"/>
    </source>
</evidence>
<sequence length="400" mass="42416">MARPDLHDRIAALRKLRVAQDRVRVRRAVGRRDGVRVEVDGRWLVECCGNDYLGLSQQFQVTNALAEAAAREGAGAGASPLAGGYHAAHAALERDVADWLEAPAALLFGNGFLANLAVQQALLGEEGDVCVQDRLNHASLMDASRLAGCRLRRYPHGDAEGAIRQLRNVPDGAALLATDGVFGMDGDVAPLRALALVARVQKALFYVADGHGVGVRGPAGRGSVAEARLTVEDVPLQLINLDKALGGYGALVVGDAALIQHLAETARPYSHSTALPPALARASSEAIRHARRDDWRRERLAGLIDRFRTKAAAAGLDLLRSDTPIQPVLCGADAQAVAWSAALEAAGYWVKPIRPPTVPEGTARLRVTLTALHTPEDIDGLVEALARTRAPQLQEAAGVA</sequence>
<dbReference type="InterPro" id="IPR015421">
    <property type="entry name" value="PyrdxlP-dep_Trfase_major"/>
</dbReference>
<dbReference type="Proteomes" id="UP000291286">
    <property type="component" value="Unassembled WGS sequence"/>
</dbReference>
<dbReference type="EMBL" id="SHMB01000001">
    <property type="protein sequence ID" value="TAA32820.1"/>
    <property type="molecule type" value="Genomic_DNA"/>
</dbReference>
<dbReference type="InterPro" id="IPR015424">
    <property type="entry name" value="PyrdxlP-dep_Trfase"/>
</dbReference>
<dbReference type="SUPFAM" id="SSF53383">
    <property type="entry name" value="PLP-dependent transferases"/>
    <property type="match status" value="1"/>
</dbReference>
<evidence type="ECO:0000256" key="3">
    <source>
        <dbReference type="ARBA" id="ARBA00022898"/>
    </source>
</evidence>
<dbReference type="GO" id="GO:0008710">
    <property type="term" value="F:8-amino-7-oxononanoate synthase activity"/>
    <property type="evidence" value="ECO:0007669"/>
    <property type="project" value="TreeGrafter"/>
</dbReference>
<proteinExistence type="predicted"/>
<dbReference type="InterPro" id="IPR015422">
    <property type="entry name" value="PyrdxlP-dep_Trfase_small"/>
</dbReference>
<evidence type="ECO:0000313" key="5">
    <source>
        <dbReference type="EMBL" id="TAA32820.1"/>
    </source>
</evidence>
<dbReference type="Gene3D" id="3.40.640.10">
    <property type="entry name" value="Type I PLP-dependent aspartate aminotransferase-like (Major domain)"/>
    <property type="match status" value="1"/>
</dbReference>
<feature type="domain" description="Aminotransferase class I/classII large" evidence="4">
    <location>
        <begin position="48"/>
        <end position="385"/>
    </location>
</feature>
<dbReference type="PANTHER" id="PTHR13693:SF100">
    <property type="entry name" value="8-AMINO-7-OXONONANOATE SYNTHASE"/>
    <property type="match status" value="1"/>
</dbReference>